<feature type="compositionally biased region" description="Low complexity" evidence="1">
    <location>
        <begin position="608"/>
        <end position="617"/>
    </location>
</feature>
<feature type="compositionally biased region" description="Low complexity" evidence="1">
    <location>
        <begin position="278"/>
        <end position="303"/>
    </location>
</feature>
<keyword evidence="2" id="KW-1133">Transmembrane helix</keyword>
<dbReference type="EMBL" id="DF238801">
    <property type="protein sequence ID" value="GAC96272.1"/>
    <property type="molecule type" value="Genomic_DNA"/>
</dbReference>
<keyword evidence="3" id="KW-0732">Signal</keyword>
<reference evidence="5" key="1">
    <citation type="journal article" date="2013" name="Genome Announc.">
        <title>Draft genome sequence of the basidiomycetous yeast-like fungus Pseudozyma hubeiensis SY62, which produces an abundant amount of the biosurfactant mannosylerythritol lipids.</title>
        <authorList>
            <person name="Konishi M."/>
            <person name="Hatada Y."/>
            <person name="Horiuchi J."/>
        </authorList>
    </citation>
    <scope>NUCLEOTIDE SEQUENCE [LARGE SCALE GENOMIC DNA]</scope>
    <source>
        <strain evidence="5">SY62</strain>
    </source>
</reference>
<keyword evidence="2" id="KW-0472">Membrane</keyword>
<evidence type="ECO:0000256" key="3">
    <source>
        <dbReference type="SAM" id="SignalP"/>
    </source>
</evidence>
<feature type="compositionally biased region" description="Low complexity" evidence="1">
    <location>
        <begin position="365"/>
        <end position="382"/>
    </location>
</feature>
<feature type="signal peptide" evidence="3">
    <location>
        <begin position="1"/>
        <end position="19"/>
    </location>
</feature>
<evidence type="ECO:0000313" key="5">
    <source>
        <dbReference type="Proteomes" id="UP000014071"/>
    </source>
</evidence>
<feature type="compositionally biased region" description="Low complexity" evidence="1">
    <location>
        <begin position="972"/>
        <end position="987"/>
    </location>
</feature>
<dbReference type="Proteomes" id="UP000014071">
    <property type="component" value="Unassembled WGS sequence"/>
</dbReference>
<dbReference type="HOGENOM" id="CLU_298284_0_0_1"/>
<feature type="region of interest" description="Disordered" evidence="1">
    <location>
        <begin position="423"/>
        <end position="445"/>
    </location>
</feature>
<dbReference type="STRING" id="1305764.R9P4V6"/>
<name>R9P4V6_PSEHS</name>
<feature type="region of interest" description="Disordered" evidence="1">
    <location>
        <begin position="345"/>
        <end position="382"/>
    </location>
</feature>
<gene>
    <name evidence="4" type="ORF">PHSY_003852</name>
</gene>
<dbReference type="OrthoDB" id="2556785at2759"/>
<feature type="transmembrane region" description="Helical" evidence="2">
    <location>
        <begin position="822"/>
        <end position="846"/>
    </location>
</feature>
<feature type="region of interest" description="Disordered" evidence="1">
    <location>
        <begin position="591"/>
        <end position="626"/>
    </location>
</feature>
<feature type="region of interest" description="Disordered" evidence="1">
    <location>
        <begin position="257"/>
        <end position="307"/>
    </location>
</feature>
<proteinExistence type="predicted"/>
<sequence length="1008" mass="103369">MKVALLCAIVFGAISAAASLSQHVPDEHFVQQTAQRRPNASSQAKRGDKTNNGHPEDGDTNHGHQKISALNGKVHLSKRVEGASILEGAVDALRGARGDAQKGGDTVINHYHSTTDGATAHLPGGPPTAHPYPAPHYQAPPPYSQPVYDPGMAARFDKIDKKLGKLKDAHKDNSQQIRIMEELQAKQMEAASAERAGAGAAAAAPNLKKKGFGKGALALTLAGGAAAGYGLTRMFDTKPSDSTTGYYQQDMAALQGAGGAAPGTAPVDGYPPGSDPSQGAYPQGGTAQGPAAYPQGGAAQTAGAAGGADNQIATGPFRIPNSDLVWVTDTRNQVHVLKMTQQGMVEVNPPPGWQPPSASGGGAAPGADSSVASSPASGGSAVAAQQGAGAGAAGAGGADAGASGAIASGVSGADQASFAQAQNVADEAGQNPGSAAGRSGGSPKPQFDKAAGMWYVIGPNDVQYYIDDQTGYLINANTGDVSNPKTGQILYRGDDLQNASSGVGQGVAGGNAAGTGAGTGKGRMQKRSLPSPLPLPKLDKAAGRWYVAGPDNVKYYIDEKTGLLTNANTGEVSDPATGRIVHCADDLRKEGAGGASGAGQGATGGTTAGNKAAAGTGRMQKRSLRHRQLGKRVYPSAAYQAASPALREQAQQAMLRGSATANSEALATAAKPGMGTTLAKGALGLGVLAALVIGLDKYAHPKRPHTTETNEYGLEPTSVCDMYGEPIIRDFRGVLWNESTYTRVDLNNPPPLHPCSQQELADASVGGAAPMQKRNLQAKGEQDEKLLSAVRKDLGNANSAPQAHFEGKEHFLTKRQVKAMTAFLPSMTTSGTMAVAGTLLITAIYLRSIHQKKLKALQDQWNSQYHSAGDAASAVGNAIATGANGQLFNPITGNLVLVDSTSNLYYDSGTGEQVNPKTAMPFKFGGGDASDSAGSEKKQEPVQLPLDSNGNMSGDSPEVQQAMSQWNAMSPQQQQQLLAQYGNAANQILNSPDPNAALQAWSNQLGQP</sequence>
<keyword evidence="2" id="KW-0812">Transmembrane</keyword>
<evidence type="ECO:0008006" key="6">
    <source>
        <dbReference type="Google" id="ProtNLM"/>
    </source>
</evidence>
<dbReference type="RefSeq" id="XP_012189859.1">
    <property type="nucleotide sequence ID" value="XM_012334469.1"/>
</dbReference>
<feature type="compositionally biased region" description="Polar residues" evidence="1">
    <location>
        <begin position="30"/>
        <end position="44"/>
    </location>
</feature>
<feature type="compositionally biased region" description="Gly residues" evidence="1">
    <location>
        <begin position="592"/>
        <end position="607"/>
    </location>
</feature>
<feature type="region of interest" description="Disordered" evidence="1">
    <location>
        <begin position="505"/>
        <end position="535"/>
    </location>
</feature>
<feature type="compositionally biased region" description="Basic and acidic residues" evidence="1">
    <location>
        <begin position="45"/>
        <end position="62"/>
    </location>
</feature>
<protein>
    <recommendedName>
        <fullName evidence="6">WW domain-containing protein</fullName>
    </recommendedName>
</protein>
<feature type="compositionally biased region" description="Polar residues" evidence="1">
    <location>
        <begin position="946"/>
        <end position="971"/>
    </location>
</feature>
<keyword evidence="5" id="KW-1185">Reference proteome</keyword>
<feature type="region of interest" description="Disordered" evidence="1">
    <location>
        <begin position="30"/>
        <end position="65"/>
    </location>
</feature>
<evidence type="ECO:0000313" key="4">
    <source>
        <dbReference type="EMBL" id="GAC96272.1"/>
    </source>
</evidence>
<dbReference type="AlphaFoldDB" id="R9P4V6"/>
<organism evidence="4 5">
    <name type="scientific">Pseudozyma hubeiensis (strain SY62)</name>
    <name type="common">Yeast</name>
    <dbReference type="NCBI Taxonomy" id="1305764"/>
    <lineage>
        <taxon>Eukaryota</taxon>
        <taxon>Fungi</taxon>
        <taxon>Dikarya</taxon>
        <taxon>Basidiomycota</taxon>
        <taxon>Ustilaginomycotina</taxon>
        <taxon>Ustilaginomycetes</taxon>
        <taxon>Ustilaginales</taxon>
        <taxon>Ustilaginaceae</taxon>
        <taxon>Pseudozyma</taxon>
    </lineage>
</organism>
<evidence type="ECO:0000256" key="1">
    <source>
        <dbReference type="SAM" id="MobiDB-lite"/>
    </source>
</evidence>
<dbReference type="eggNOG" id="ENOG502R115">
    <property type="taxonomic scope" value="Eukaryota"/>
</dbReference>
<feature type="chain" id="PRO_5004487487" description="WW domain-containing protein" evidence="3">
    <location>
        <begin position="20"/>
        <end position="1008"/>
    </location>
</feature>
<feature type="region of interest" description="Disordered" evidence="1">
    <location>
        <begin position="909"/>
        <end position="1008"/>
    </location>
</feature>
<dbReference type="GeneID" id="24109138"/>
<feature type="compositionally biased region" description="Gly residues" evidence="1">
    <location>
        <begin position="505"/>
        <end position="521"/>
    </location>
</feature>
<accession>R9P4V6</accession>
<evidence type="ECO:0000256" key="2">
    <source>
        <dbReference type="SAM" id="Phobius"/>
    </source>
</evidence>